<gene>
    <name evidence="1" type="ORF">F4V43_02215</name>
</gene>
<protein>
    <submittedName>
        <fullName evidence="1">Uncharacterized protein</fullName>
    </submittedName>
</protein>
<organism evidence="1 2">
    <name type="scientific">Paenibacillus spiritus</name>
    <dbReference type="NCBI Taxonomy" id="2496557"/>
    <lineage>
        <taxon>Bacteria</taxon>
        <taxon>Bacillati</taxon>
        <taxon>Bacillota</taxon>
        <taxon>Bacilli</taxon>
        <taxon>Bacillales</taxon>
        <taxon>Paenibacillaceae</taxon>
        <taxon>Paenibacillus</taxon>
    </lineage>
</organism>
<name>A0A5J5GGN7_9BACL</name>
<evidence type="ECO:0000313" key="1">
    <source>
        <dbReference type="EMBL" id="KAA9007321.1"/>
    </source>
</evidence>
<dbReference type="EMBL" id="VYKK01000004">
    <property type="protein sequence ID" value="KAA9007321.1"/>
    <property type="molecule type" value="Genomic_DNA"/>
</dbReference>
<reference evidence="1 2" key="1">
    <citation type="submission" date="2019-09" db="EMBL/GenBank/DDBJ databases">
        <title>Bacillus ochoae sp. nov., Paenibacillus whitsoniae sp. nov., Paenibacillus spiritus sp. nov. Isolated from the Mars Exploration Rover during spacecraft assembly.</title>
        <authorList>
            <person name="Seuylemezian A."/>
            <person name="Vaishampayan P."/>
        </authorList>
    </citation>
    <scope>NUCLEOTIDE SEQUENCE [LARGE SCALE GENOMIC DNA]</scope>
    <source>
        <strain evidence="1 2">MER_111</strain>
    </source>
</reference>
<dbReference type="RefSeq" id="WP_150456611.1">
    <property type="nucleotide sequence ID" value="NZ_VYKK01000004.1"/>
</dbReference>
<proteinExistence type="predicted"/>
<sequence>MDKYLFYYGDLVEVMEDILTSDNKRQARAGQIGEVQGLATNLHKYIRVKLEGNHRSSELPAWKLRLIKKNEVRREEDEKQNQKDIEEFNKLGIRIGELVKVKRPGSTKIFSVLVTKILDSAIYGYRIKNNGDRYSGSLGQEDCFAMTSILGAKKDLKKDKVTKYNVGDIVPLSVMRYDIYNGAGVIVKCTSRTVHVSYDDNEKPIIYSLREFYRVPYSRDKMQAELYGDNNYSTIKLNVVTAEGKKRLEELGFDVSKVSVVEDPHKR</sequence>
<evidence type="ECO:0000313" key="2">
    <source>
        <dbReference type="Proteomes" id="UP000367750"/>
    </source>
</evidence>
<dbReference type="Proteomes" id="UP000367750">
    <property type="component" value="Unassembled WGS sequence"/>
</dbReference>
<dbReference type="AlphaFoldDB" id="A0A5J5GGN7"/>
<keyword evidence="2" id="KW-1185">Reference proteome</keyword>
<comment type="caution">
    <text evidence="1">The sequence shown here is derived from an EMBL/GenBank/DDBJ whole genome shotgun (WGS) entry which is preliminary data.</text>
</comment>
<accession>A0A5J5GGN7</accession>